<evidence type="ECO:0000256" key="1">
    <source>
        <dbReference type="ARBA" id="ARBA00004141"/>
    </source>
</evidence>
<feature type="compositionally biased region" description="Pro residues" evidence="5">
    <location>
        <begin position="21"/>
        <end position="32"/>
    </location>
</feature>
<dbReference type="EMBL" id="ML991885">
    <property type="protein sequence ID" value="KAF2228891.1"/>
    <property type="molecule type" value="Genomic_DNA"/>
</dbReference>
<name>A0A6A6GTA2_VIRVR</name>
<sequence>MDDEESKAARDLDALGHSALPSPPPAAAPTPPPLSPAREAIFVTVICLAQFLTQAGLGSVLAILPILSASLGIADRGAQAWLIAGYSLTVGTFILVSGRLGDLYGHRRVLLAGYAWFGAWSIVAGLAVYASGKEVLFVFARVLSGVGPSLMLPNALAILGLAYPPSPRKDLVFSLFGAVAPGGCVVGAALAGVFALAWWPWFFWAMGIALLATAALGAFVIPEGPRMLRGRSLSLLEFVEAVDALGGVVGVTALVLVNFAWNQAAVVGWSEPYVYVLLIVGILLVPVFFWVEFRVVRSPLLPFDVLNGKVGAVLVCIACGWGSFGIWIFYIFQFFEHVRGASPLLATAWLSPVAITGALASLTTAYLLGRAQPATIMVIAMTAFAAGSIIIATAPANQSYWGQSFVVSLVIPFGMDMSFPAASLIISNAVPREKQGVGMSLVNTVVNYSISIALGIAGTVEMQVTKGDTGSGAALRGYRSAWYFGIGLAGLGLCFSVVNLVMTKIKARSKLPGEKFNGGFGPGGVESSNESVEMSK</sequence>
<gene>
    <name evidence="8" type="ORF">EV356DRAFT_456852</name>
</gene>
<dbReference type="Pfam" id="PF07690">
    <property type="entry name" value="MFS_1"/>
    <property type="match status" value="1"/>
</dbReference>
<dbReference type="Proteomes" id="UP000800092">
    <property type="component" value="Unassembled WGS sequence"/>
</dbReference>
<reference evidence="8" key="1">
    <citation type="journal article" date="2020" name="Stud. Mycol.">
        <title>101 Dothideomycetes genomes: a test case for predicting lifestyles and emergence of pathogens.</title>
        <authorList>
            <person name="Haridas S."/>
            <person name="Albert R."/>
            <person name="Binder M."/>
            <person name="Bloem J."/>
            <person name="Labutti K."/>
            <person name="Salamov A."/>
            <person name="Andreopoulos B."/>
            <person name="Baker S."/>
            <person name="Barry K."/>
            <person name="Bills G."/>
            <person name="Bluhm B."/>
            <person name="Cannon C."/>
            <person name="Castanera R."/>
            <person name="Culley D."/>
            <person name="Daum C."/>
            <person name="Ezra D."/>
            <person name="Gonzalez J."/>
            <person name="Henrissat B."/>
            <person name="Kuo A."/>
            <person name="Liang C."/>
            <person name="Lipzen A."/>
            <person name="Lutzoni F."/>
            <person name="Magnuson J."/>
            <person name="Mondo S."/>
            <person name="Nolan M."/>
            <person name="Ohm R."/>
            <person name="Pangilinan J."/>
            <person name="Park H.-J."/>
            <person name="Ramirez L."/>
            <person name="Alfaro M."/>
            <person name="Sun H."/>
            <person name="Tritt A."/>
            <person name="Yoshinaga Y."/>
            <person name="Zwiers L.-H."/>
            <person name="Turgeon B."/>
            <person name="Goodwin S."/>
            <person name="Spatafora J."/>
            <person name="Crous P."/>
            <person name="Grigoriev I."/>
        </authorList>
    </citation>
    <scope>NUCLEOTIDE SEQUENCE</scope>
    <source>
        <strain evidence="8">Tuck. ex Michener</strain>
    </source>
</reference>
<evidence type="ECO:0000256" key="4">
    <source>
        <dbReference type="ARBA" id="ARBA00023136"/>
    </source>
</evidence>
<dbReference type="GO" id="GO:0016020">
    <property type="term" value="C:membrane"/>
    <property type="evidence" value="ECO:0007669"/>
    <property type="project" value="UniProtKB-SubCell"/>
</dbReference>
<dbReference type="GO" id="GO:0022857">
    <property type="term" value="F:transmembrane transporter activity"/>
    <property type="evidence" value="ECO:0007669"/>
    <property type="project" value="InterPro"/>
</dbReference>
<dbReference type="CDD" id="cd17476">
    <property type="entry name" value="MFS_Amf1_MDR_like"/>
    <property type="match status" value="1"/>
</dbReference>
<accession>A0A6A6GTA2</accession>
<dbReference type="AlphaFoldDB" id="A0A6A6GTA2"/>
<feature type="transmembrane region" description="Helical" evidence="6">
    <location>
        <begin position="171"/>
        <end position="195"/>
    </location>
</feature>
<feature type="region of interest" description="Disordered" evidence="5">
    <location>
        <begin position="1"/>
        <end position="32"/>
    </location>
</feature>
<dbReference type="OrthoDB" id="2428527at2759"/>
<dbReference type="InterPro" id="IPR011701">
    <property type="entry name" value="MFS"/>
</dbReference>
<evidence type="ECO:0000313" key="9">
    <source>
        <dbReference type="Proteomes" id="UP000800092"/>
    </source>
</evidence>
<dbReference type="PANTHER" id="PTHR42718:SF1">
    <property type="entry name" value="LOW AFFINITY AMMONIUM TRANSPORTER"/>
    <property type="match status" value="1"/>
</dbReference>
<keyword evidence="3 6" id="KW-1133">Transmembrane helix</keyword>
<feature type="compositionally biased region" description="Basic and acidic residues" evidence="5">
    <location>
        <begin position="1"/>
        <end position="14"/>
    </location>
</feature>
<dbReference type="PROSITE" id="PS50850">
    <property type="entry name" value="MFS"/>
    <property type="match status" value="1"/>
</dbReference>
<feature type="transmembrane region" description="Helical" evidence="6">
    <location>
        <begin position="375"/>
        <end position="394"/>
    </location>
</feature>
<proteinExistence type="predicted"/>
<evidence type="ECO:0000256" key="5">
    <source>
        <dbReference type="SAM" id="MobiDB-lite"/>
    </source>
</evidence>
<evidence type="ECO:0000259" key="7">
    <source>
        <dbReference type="PROSITE" id="PS50850"/>
    </source>
</evidence>
<feature type="transmembrane region" description="Helical" evidence="6">
    <location>
        <begin position="273"/>
        <end position="291"/>
    </location>
</feature>
<evidence type="ECO:0000256" key="3">
    <source>
        <dbReference type="ARBA" id="ARBA00022989"/>
    </source>
</evidence>
<keyword evidence="9" id="KW-1185">Reference proteome</keyword>
<keyword evidence="2 6" id="KW-0812">Transmembrane</keyword>
<feature type="transmembrane region" description="Helical" evidence="6">
    <location>
        <begin position="201"/>
        <end position="221"/>
    </location>
</feature>
<evidence type="ECO:0000256" key="2">
    <source>
        <dbReference type="ARBA" id="ARBA00022692"/>
    </source>
</evidence>
<dbReference type="PANTHER" id="PTHR42718">
    <property type="entry name" value="MAJOR FACILITATOR SUPERFAMILY MULTIDRUG TRANSPORTER MFSC"/>
    <property type="match status" value="1"/>
</dbReference>
<dbReference type="InterPro" id="IPR036259">
    <property type="entry name" value="MFS_trans_sf"/>
</dbReference>
<dbReference type="SUPFAM" id="SSF103473">
    <property type="entry name" value="MFS general substrate transporter"/>
    <property type="match status" value="1"/>
</dbReference>
<evidence type="ECO:0000313" key="8">
    <source>
        <dbReference type="EMBL" id="KAF2228891.1"/>
    </source>
</evidence>
<comment type="subcellular location">
    <subcellularLocation>
        <location evidence="1">Membrane</location>
        <topology evidence="1">Multi-pass membrane protein</topology>
    </subcellularLocation>
</comment>
<protein>
    <submittedName>
        <fullName evidence="8">MFS general substrate transporter</fullName>
    </submittedName>
</protein>
<organism evidence="8 9">
    <name type="scientific">Viridothelium virens</name>
    <name type="common">Speckled blister lichen</name>
    <name type="synonym">Trypethelium virens</name>
    <dbReference type="NCBI Taxonomy" id="1048519"/>
    <lineage>
        <taxon>Eukaryota</taxon>
        <taxon>Fungi</taxon>
        <taxon>Dikarya</taxon>
        <taxon>Ascomycota</taxon>
        <taxon>Pezizomycotina</taxon>
        <taxon>Dothideomycetes</taxon>
        <taxon>Dothideomycetes incertae sedis</taxon>
        <taxon>Trypetheliales</taxon>
        <taxon>Trypetheliaceae</taxon>
        <taxon>Viridothelium</taxon>
    </lineage>
</organism>
<feature type="transmembrane region" description="Helical" evidence="6">
    <location>
        <begin position="480"/>
        <end position="502"/>
    </location>
</feature>
<dbReference type="Gene3D" id="1.20.1250.20">
    <property type="entry name" value="MFS general substrate transporter like domains"/>
    <property type="match status" value="2"/>
</dbReference>
<feature type="transmembrane region" description="Helical" evidence="6">
    <location>
        <begin position="242"/>
        <end position="261"/>
    </location>
</feature>
<keyword evidence="4 6" id="KW-0472">Membrane</keyword>
<feature type="transmembrane region" description="Helical" evidence="6">
    <location>
        <begin position="109"/>
        <end position="130"/>
    </location>
</feature>
<evidence type="ECO:0000256" key="6">
    <source>
        <dbReference type="SAM" id="Phobius"/>
    </source>
</evidence>
<feature type="transmembrane region" description="Helical" evidence="6">
    <location>
        <begin position="344"/>
        <end position="368"/>
    </location>
</feature>
<feature type="transmembrane region" description="Helical" evidence="6">
    <location>
        <begin position="400"/>
        <end position="426"/>
    </location>
</feature>
<feature type="transmembrane region" description="Helical" evidence="6">
    <location>
        <begin position="438"/>
        <end position="460"/>
    </location>
</feature>
<feature type="transmembrane region" description="Helical" evidence="6">
    <location>
        <begin position="40"/>
        <end position="66"/>
    </location>
</feature>
<feature type="domain" description="Major facilitator superfamily (MFS) profile" evidence="7">
    <location>
        <begin position="42"/>
        <end position="504"/>
    </location>
</feature>
<dbReference type="InterPro" id="IPR020846">
    <property type="entry name" value="MFS_dom"/>
</dbReference>
<feature type="transmembrane region" description="Helical" evidence="6">
    <location>
        <begin position="136"/>
        <end position="159"/>
    </location>
</feature>
<feature type="transmembrane region" description="Helical" evidence="6">
    <location>
        <begin position="78"/>
        <end position="97"/>
    </location>
</feature>
<feature type="transmembrane region" description="Helical" evidence="6">
    <location>
        <begin position="312"/>
        <end position="332"/>
    </location>
</feature>